<dbReference type="PaxDb" id="2903-EOD07233"/>
<feature type="region of interest" description="Disordered" evidence="2">
    <location>
        <begin position="152"/>
        <end position="178"/>
    </location>
</feature>
<evidence type="ECO:0000313" key="4">
    <source>
        <dbReference type="EnsemblProtists" id="EOD07233"/>
    </source>
</evidence>
<keyword evidence="3" id="KW-0732">Signal</keyword>
<dbReference type="CDD" id="cd00041">
    <property type="entry name" value="CUB"/>
    <property type="match status" value="1"/>
</dbReference>
<dbReference type="InterPro" id="IPR011050">
    <property type="entry name" value="Pectin_lyase_fold/virulence"/>
</dbReference>
<feature type="compositionally biased region" description="Basic and acidic residues" evidence="2">
    <location>
        <begin position="155"/>
        <end position="166"/>
    </location>
</feature>
<evidence type="ECO:0008006" key="6">
    <source>
        <dbReference type="Google" id="ProtNLM"/>
    </source>
</evidence>
<sequence>MLALALLATPSTAASRPRPRRGGALIDTRNRTDFSTKLETDAPTLALAASASRKPNKAAELLLHQDVLGGGGALFGARPDLASFGEAAGAVKNGDVSLADSTANSVGVTCGGGGAPVWCAEPPPPLTELCVSEDPIKASGSTSNETVCTTATAHSKGEADETDTKNKPVPGSTTDEADCTTATAHSNVEIGIGKTYPTTSMKLNIGAYAELAPLFDETSGATKIGDPSLEESFTTATPLSEVDVASLLFLNPCAAVLALLLAACLGQVKKKSVERSSHAEISVPLLSSTRALRVGIVILFFLQGVCGTPPSPPPPLPPGFPGGYFITGPCSLTDGGWCAASPNYPNSYGNSEECTISGVPPVGLEVIGFDVEAYGCRYDYLTVNGTKYCGTSGPSGAVAEDGVIEWRSDGYVVKSGWKSEDQLRNLIEEATLIEEPTSADDGGVVYAYENSGAVAIIGSTVSGCSANNGGVVYSANSGAVSITGSTVSGCSADGDYGYSGVVYAFRSGAVSISGSSVSGCSAGADGGVVYALQNSGAVAIIGSTVSGCSANWGGVVYAFRSSAVSISGSSVSGCSARDNGGVVSAYNSESLSIAGVDFINNSASTGSVLYLQNHEQTSISNASFTGNDGLL</sequence>
<dbReference type="SUPFAM" id="SSF51126">
    <property type="entry name" value="Pectin lyase-like"/>
    <property type="match status" value="1"/>
</dbReference>
<dbReference type="KEGG" id="ehx:EMIHUDRAFT_198597"/>
<dbReference type="EnsemblProtists" id="EOD07233">
    <property type="protein sequence ID" value="EOD07233"/>
    <property type="gene ID" value="EMIHUDRAFT_198597"/>
</dbReference>
<dbReference type="InterPro" id="IPR000859">
    <property type="entry name" value="CUB_dom"/>
</dbReference>
<feature type="chain" id="PRO_5044254636" description="CUB domain-containing protein" evidence="3">
    <location>
        <begin position="16"/>
        <end position="631"/>
    </location>
</feature>
<dbReference type="SUPFAM" id="SSF49854">
    <property type="entry name" value="Spermadhesin, CUB domain"/>
    <property type="match status" value="1"/>
</dbReference>
<organism evidence="4 5">
    <name type="scientific">Emiliania huxleyi (strain CCMP1516)</name>
    <dbReference type="NCBI Taxonomy" id="280463"/>
    <lineage>
        <taxon>Eukaryota</taxon>
        <taxon>Haptista</taxon>
        <taxon>Haptophyta</taxon>
        <taxon>Prymnesiophyceae</taxon>
        <taxon>Isochrysidales</taxon>
        <taxon>Noelaerhabdaceae</taxon>
        <taxon>Emiliania</taxon>
    </lineage>
</organism>
<accession>A0A0D3I7J8</accession>
<dbReference type="Gene3D" id="2.60.120.290">
    <property type="entry name" value="Spermadhesin, CUB domain"/>
    <property type="match status" value="1"/>
</dbReference>
<evidence type="ECO:0000256" key="1">
    <source>
        <dbReference type="ARBA" id="ARBA00023157"/>
    </source>
</evidence>
<dbReference type="RefSeq" id="XP_005759662.1">
    <property type="nucleotide sequence ID" value="XM_005759605.1"/>
</dbReference>
<proteinExistence type="predicted"/>
<dbReference type="HOGENOM" id="CLU_029504_0_0_1"/>
<keyword evidence="5" id="KW-1185">Reference proteome</keyword>
<evidence type="ECO:0000256" key="3">
    <source>
        <dbReference type="SAM" id="SignalP"/>
    </source>
</evidence>
<dbReference type="AlphaFoldDB" id="A0A0D3I7J8"/>
<keyword evidence="1" id="KW-1015">Disulfide bond</keyword>
<dbReference type="GeneID" id="17253274"/>
<evidence type="ECO:0000256" key="2">
    <source>
        <dbReference type="SAM" id="MobiDB-lite"/>
    </source>
</evidence>
<evidence type="ECO:0000313" key="5">
    <source>
        <dbReference type="Proteomes" id="UP000013827"/>
    </source>
</evidence>
<protein>
    <recommendedName>
        <fullName evidence="6">CUB domain-containing protein</fullName>
    </recommendedName>
</protein>
<dbReference type="Proteomes" id="UP000013827">
    <property type="component" value="Unassembled WGS sequence"/>
</dbReference>
<dbReference type="InterPro" id="IPR035914">
    <property type="entry name" value="Sperma_CUB_dom_sf"/>
</dbReference>
<name>A0A0D3I7J8_EMIH1</name>
<reference evidence="5" key="1">
    <citation type="journal article" date="2013" name="Nature">
        <title>Pan genome of the phytoplankton Emiliania underpins its global distribution.</title>
        <authorList>
            <person name="Read B.A."/>
            <person name="Kegel J."/>
            <person name="Klute M.J."/>
            <person name="Kuo A."/>
            <person name="Lefebvre S.C."/>
            <person name="Maumus F."/>
            <person name="Mayer C."/>
            <person name="Miller J."/>
            <person name="Monier A."/>
            <person name="Salamov A."/>
            <person name="Young J."/>
            <person name="Aguilar M."/>
            <person name="Claverie J.M."/>
            <person name="Frickenhaus S."/>
            <person name="Gonzalez K."/>
            <person name="Herman E.K."/>
            <person name="Lin Y.C."/>
            <person name="Napier J."/>
            <person name="Ogata H."/>
            <person name="Sarno A.F."/>
            <person name="Shmutz J."/>
            <person name="Schroeder D."/>
            <person name="de Vargas C."/>
            <person name="Verret F."/>
            <person name="von Dassow P."/>
            <person name="Valentin K."/>
            <person name="Van de Peer Y."/>
            <person name="Wheeler G."/>
            <person name="Dacks J.B."/>
            <person name="Delwiche C.F."/>
            <person name="Dyhrman S.T."/>
            <person name="Glockner G."/>
            <person name="John U."/>
            <person name="Richards T."/>
            <person name="Worden A.Z."/>
            <person name="Zhang X."/>
            <person name="Grigoriev I.V."/>
            <person name="Allen A.E."/>
            <person name="Bidle K."/>
            <person name="Borodovsky M."/>
            <person name="Bowler C."/>
            <person name="Brownlee C."/>
            <person name="Cock J.M."/>
            <person name="Elias M."/>
            <person name="Gladyshev V.N."/>
            <person name="Groth M."/>
            <person name="Guda C."/>
            <person name="Hadaegh A."/>
            <person name="Iglesias-Rodriguez M.D."/>
            <person name="Jenkins J."/>
            <person name="Jones B.M."/>
            <person name="Lawson T."/>
            <person name="Leese F."/>
            <person name="Lindquist E."/>
            <person name="Lobanov A."/>
            <person name="Lomsadze A."/>
            <person name="Malik S.B."/>
            <person name="Marsh M.E."/>
            <person name="Mackinder L."/>
            <person name="Mock T."/>
            <person name="Mueller-Roeber B."/>
            <person name="Pagarete A."/>
            <person name="Parker M."/>
            <person name="Probert I."/>
            <person name="Quesneville H."/>
            <person name="Raines C."/>
            <person name="Rensing S.A."/>
            <person name="Riano-Pachon D.M."/>
            <person name="Richier S."/>
            <person name="Rokitta S."/>
            <person name="Shiraiwa Y."/>
            <person name="Soanes D.M."/>
            <person name="van der Giezen M."/>
            <person name="Wahlund T.M."/>
            <person name="Williams B."/>
            <person name="Wilson W."/>
            <person name="Wolfe G."/>
            <person name="Wurch L.L."/>
        </authorList>
    </citation>
    <scope>NUCLEOTIDE SEQUENCE</scope>
</reference>
<reference evidence="4" key="2">
    <citation type="submission" date="2024-10" db="UniProtKB">
        <authorList>
            <consortium name="EnsemblProtists"/>
        </authorList>
    </citation>
    <scope>IDENTIFICATION</scope>
</reference>
<feature type="signal peptide" evidence="3">
    <location>
        <begin position="1"/>
        <end position="15"/>
    </location>
</feature>